<feature type="active site" evidence="6">
    <location>
        <position position="757"/>
    </location>
</feature>
<dbReference type="InterPro" id="IPR029041">
    <property type="entry name" value="FAD-linked_oxidoreductase-like"/>
</dbReference>
<evidence type="ECO:0000259" key="9">
    <source>
        <dbReference type="Pfam" id="PF00171"/>
    </source>
</evidence>
<dbReference type="Gene3D" id="3.20.20.220">
    <property type="match status" value="1"/>
</dbReference>
<comment type="pathway">
    <text evidence="1">Amino-acid degradation; L-proline degradation into L-glutamate; L-glutamate from L-proline: step 2/2.</text>
</comment>
<keyword evidence="8" id="KW-1133">Transmembrane helix</keyword>
<evidence type="ECO:0000256" key="3">
    <source>
        <dbReference type="ARBA" id="ARBA00023002"/>
    </source>
</evidence>
<evidence type="ECO:0000256" key="8">
    <source>
        <dbReference type="SAM" id="Phobius"/>
    </source>
</evidence>
<dbReference type="EC" id="1.2.1.88" evidence="2"/>
<feature type="transmembrane region" description="Helical" evidence="8">
    <location>
        <begin position="115"/>
        <end position="137"/>
    </location>
</feature>
<dbReference type="RefSeq" id="WP_228547089.1">
    <property type="nucleotide sequence ID" value="NZ_JAAEJV010000058.1"/>
</dbReference>
<keyword evidence="3 7" id="KW-0560">Oxidoreductase</keyword>
<dbReference type="InterPro" id="IPR050485">
    <property type="entry name" value="Proline_metab_enzyme"/>
</dbReference>
<dbReference type="Proteomes" id="UP001194714">
    <property type="component" value="Unassembled WGS sequence"/>
</dbReference>
<name>A0ABS0B0U2_9BACT</name>
<comment type="similarity">
    <text evidence="7">Belongs to the aldehyde dehydrogenase family.</text>
</comment>
<reference evidence="11 12" key="1">
    <citation type="submission" date="2020-01" db="EMBL/GenBank/DDBJ databases">
        <title>Draft genome sequence of Cand. Neptunochlamydia vexilliferae K9.</title>
        <authorList>
            <person name="Schulz F."/>
            <person name="Koestlbacher S."/>
            <person name="Wascher F."/>
            <person name="Pizzetti I."/>
            <person name="Horn M."/>
        </authorList>
    </citation>
    <scope>NUCLEOTIDE SEQUENCE [LARGE SCALE GENOMIC DNA]</scope>
    <source>
        <strain evidence="11 12">K9</strain>
    </source>
</reference>
<evidence type="ECO:0000256" key="5">
    <source>
        <dbReference type="ARBA" id="ARBA00048142"/>
    </source>
</evidence>
<sequence>MTDKQSETKEMLAAKELLVSIMGAPLTLEERKEKAVQLAALILTESNRRLTKEEKRRYGELHRMMSDPVGKVFLTAMTDQCFRSKNYERIADQMIYLLNLYGIPKFLSPIKRLQLYLFKVLGAKFANILVPIAIWSLRKETSSVIIPGETGPLARHIKKRKEEGIRLNLNHLGEAILGEEEAVRRLGVYLEDLKHPHIDYVSIKVSTIYSQINLVAPEKTLEDLAERLRELYRAAKGKFVNLDMEEYRDLHLTKNLFMKVLSEPEFKSHSAGIVLQAYLPDSHPIQKELTEWAMERVKNGGAPIKIRIVKGANMAMEQHEASLKGWAQTPYTSKVETDANYKRMVVYACERSHAEAVHIGIASHNIFDIAFAMLLRLENRVEKEISFEMLEGMADHMRRVVQALTGDMLLYCAVSTRKDFQSAIAYLIRRLDENTGAENFLAHSFGLRAGTKEWEKQVALFSDGCNLIDTTTMEPRRKQNRLEAPTHLDINAPFENEADTDFSLPQNQRWAKEIVNRWKEKQIDPIPLVIAGEEVMTSETGMGIDPSYPDRSYYTYTKASWKEIDRALACAKQEENNWAHTSIEERCALLSKAAQKLRETRGDQIGSMLGDAGKAFIEADIELSEAIDFAEYYLRSMHQFAAHKDLEWSPKGTILVASPWNFPKAIPAGGIFAALVTGNCVLFKPPHETVLTGWELVKTLWEAGIPKKVLQFINCDDDPVGSKLIQDERVNAVILTGATATGKLFMKMRPGIDLSAETGGKNALIVTTLSDRDLAIKELVQSAFGHNGQKCSAASLAILEKEVYDDPHFLKQLRDAAASLKVGSPWDLKSKMTPLIHPPTGPLEQGIKTLEPGESWLLEPKVDPQNPHLWTPGIKLGVQRGSFTQKTELFGPVLGLIRAENLEQAIHIANSTPYGLTAGIHSLDKRELKKWQRLIIAGNCYINRSITGAIVRRQPFGGTKNSCFCRGSKTGGPNYLTQFMHAKQIGVPKEKFPIGEWVNNLTRFLEKFDLSAEDLGIWYASVSSYAFFWQQFKRGKDRSKVVGEDNFLRYRPHKKLTFRITPEDNPLDYLRVFAAALTTETRLDISWEKSQDDKVVHANWGVLLPIFNITEEDEATFIKRVESGGAKRIRMLGEPSQALKEAAAQTASYIDHAPVLANGRVELLHYLRELSLSVSYHRYGNLGLREGELRNPIN</sequence>
<dbReference type="PANTHER" id="PTHR42862">
    <property type="entry name" value="DELTA-1-PYRROLINE-5-CARBOXYLATE DEHYDROGENASE 1, ISOFORM A-RELATED"/>
    <property type="match status" value="1"/>
</dbReference>
<dbReference type="PROSITE" id="PS00070">
    <property type="entry name" value="ALDEHYDE_DEHYDR_CYS"/>
    <property type="match status" value="1"/>
</dbReference>
<dbReference type="SUPFAM" id="SSF53720">
    <property type="entry name" value="ALDH-like"/>
    <property type="match status" value="1"/>
</dbReference>
<dbReference type="InterPro" id="IPR025703">
    <property type="entry name" value="Bifunct_PutA"/>
</dbReference>
<feature type="domain" description="Aldehyde dehydrogenase" evidence="9">
    <location>
        <begin position="545"/>
        <end position="985"/>
    </location>
</feature>
<evidence type="ECO:0000313" key="12">
    <source>
        <dbReference type="Proteomes" id="UP001194714"/>
    </source>
</evidence>
<dbReference type="InterPro" id="IPR002872">
    <property type="entry name" value="Proline_DH_dom"/>
</dbReference>
<dbReference type="InterPro" id="IPR016160">
    <property type="entry name" value="Ald_DH_CS_CYS"/>
</dbReference>
<dbReference type="PANTHER" id="PTHR42862:SF1">
    <property type="entry name" value="DELTA-1-PYRROLINE-5-CARBOXYLATE DEHYDROGENASE 2, ISOFORM A-RELATED"/>
    <property type="match status" value="1"/>
</dbReference>
<evidence type="ECO:0000256" key="4">
    <source>
        <dbReference type="ARBA" id="ARBA00023027"/>
    </source>
</evidence>
<comment type="caution">
    <text evidence="11">The sequence shown here is derived from an EMBL/GenBank/DDBJ whole genome shotgun (WGS) entry which is preliminary data.</text>
</comment>
<evidence type="ECO:0000256" key="7">
    <source>
        <dbReference type="RuleBase" id="RU003345"/>
    </source>
</evidence>
<dbReference type="InterPro" id="IPR016163">
    <property type="entry name" value="Ald_DH_C"/>
</dbReference>
<dbReference type="Gene3D" id="3.40.309.10">
    <property type="entry name" value="Aldehyde Dehydrogenase, Chain A, domain 2"/>
    <property type="match status" value="1"/>
</dbReference>
<dbReference type="InterPro" id="IPR016162">
    <property type="entry name" value="Ald_DH_N"/>
</dbReference>
<keyword evidence="8" id="KW-0472">Membrane</keyword>
<evidence type="ECO:0000256" key="6">
    <source>
        <dbReference type="PROSITE-ProRule" id="PRU10007"/>
    </source>
</evidence>
<dbReference type="Pfam" id="PF00171">
    <property type="entry name" value="Aldedh"/>
    <property type="match status" value="1"/>
</dbReference>
<dbReference type="EMBL" id="JAAEJV010000058">
    <property type="protein sequence ID" value="MBF5059986.1"/>
    <property type="molecule type" value="Genomic_DNA"/>
</dbReference>
<organism evidence="11 12">
    <name type="scientific">Candidatus Neptunichlamydia vexilliferae</name>
    <dbReference type="NCBI Taxonomy" id="1651774"/>
    <lineage>
        <taxon>Bacteria</taxon>
        <taxon>Pseudomonadati</taxon>
        <taxon>Chlamydiota</taxon>
        <taxon>Chlamydiia</taxon>
        <taxon>Parachlamydiales</taxon>
        <taxon>Simkaniaceae</taxon>
        <taxon>Candidatus Neptunichlamydia</taxon>
    </lineage>
</organism>
<protein>
    <recommendedName>
        <fullName evidence="2">L-glutamate gamma-semialdehyde dehydrogenase</fullName>
        <ecNumber evidence="2">1.2.1.88</ecNumber>
    </recommendedName>
</protein>
<keyword evidence="8" id="KW-0812">Transmembrane</keyword>
<dbReference type="InterPro" id="IPR029510">
    <property type="entry name" value="Ald_DH_CS_GLU"/>
</dbReference>
<dbReference type="SUPFAM" id="SSF51730">
    <property type="entry name" value="FAD-linked oxidoreductase"/>
    <property type="match status" value="1"/>
</dbReference>
<dbReference type="InterPro" id="IPR015590">
    <property type="entry name" value="Aldehyde_DH_dom"/>
</dbReference>
<proteinExistence type="inferred from homology"/>
<gene>
    <name evidence="11" type="ORF">NEPTK9_001510</name>
</gene>
<dbReference type="PIRSF" id="PIRSF000197">
    <property type="entry name" value="Bifunct_PutA"/>
    <property type="match status" value="1"/>
</dbReference>
<evidence type="ECO:0000256" key="1">
    <source>
        <dbReference type="ARBA" id="ARBA00004786"/>
    </source>
</evidence>
<feature type="domain" description="Proline dehydrogenase" evidence="10">
    <location>
        <begin position="155"/>
        <end position="442"/>
    </location>
</feature>
<evidence type="ECO:0000259" key="10">
    <source>
        <dbReference type="Pfam" id="PF01619"/>
    </source>
</evidence>
<keyword evidence="4" id="KW-0520">NAD</keyword>
<keyword evidence="12" id="KW-1185">Reference proteome</keyword>
<accession>A0ABS0B0U2</accession>
<dbReference type="Pfam" id="PF01619">
    <property type="entry name" value="Pro_dh"/>
    <property type="match status" value="1"/>
</dbReference>
<evidence type="ECO:0000313" key="11">
    <source>
        <dbReference type="EMBL" id="MBF5059986.1"/>
    </source>
</evidence>
<evidence type="ECO:0000256" key="2">
    <source>
        <dbReference type="ARBA" id="ARBA00012884"/>
    </source>
</evidence>
<comment type="catalytic activity">
    <reaction evidence="5">
        <text>L-glutamate 5-semialdehyde + NAD(+) + H2O = L-glutamate + NADH + 2 H(+)</text>
        <dbReference type="Rhea" id="RHEA:30235"/>
        <dbReference type="ChEBI" id="CHEBI:15377"/>
        <dbReference type="ChEBI" id="CHEBI:15378"/>
        <dbReference type="ChEBI" id="CHEBI:29985"/>
        <dbReference type="ChEBI" id="CHEBI:57540"/>
        <dbReference type="ChEBI" id="CHEBI:57945"/>
        <dbReference type="ChEBI" id="CHEBI:58066"/>
        <dbReference type="EC" id="1.2.1.88"/>
    </reaction>
</comment>
<dbReference type="Gene3D" id="3.40.605.10">
    <property type="entry name" value="Aldehyde Dehydrogenase, Chain A, domain 1"/>
    <property type="match status" value="1"/>
</dbReference>
<dbReference type="InterPro" id="IPR016161">
    <property type="entry name" value="Ald_DH/histidinol_DH"/>
</dbReference>
<dbReference type="PROSITE" id="PS00687">
    <property type="entry name" value="ALDEHYDE_DEHYDR_GLU"/>
    <property type="match status" value="1"/>
</dbReference>